<comment type="caution">
    <text evidence="7">The sequence shown here is derived from an EMBL/GenBank/DDBJ whole genome shotgun (WGS) entry which is preliminary data.</text>
</comment>
<evidence type="ECO:0000313" key="7">
    <source>
        <dbReference type="EMBL" id="EPD98571.1"/>
    </source>
</evidence>
<dbReference type="PROSITE" id="PS50977">
    <property type="entry name" value="HTH_TETR_2"/>
    <property type="match status" value="1"/>
</dbReference>
<dbReference type="eggNOG" id="COG1309">
    <property type="taxonomic scope" value="Bacteria"/>
</dbReference>
<dbReference type="InterPro" id="IPR050109">
    <property type="entry name" value="HTH-type_TetR-like_transc_reg"/>
</dbReference>
<dbReference type="GO" id="GO:0003700">
    <property type="term" value="F:DNA-binding transcription factor activity"/>
    <property type="evidence" value="ECO:0007669"/>
    <property type="project" value="TreeGrafter"/>
</dbReference>
<evidence type="ECO:0000256" key="1">
    <source>
        <dbReference type="ARBA" id="ARBA00023015"/>
    </source>
</evidence>
<dbReference type="HOGENOM" id="CLU_069356_27_2_4"/>
<dbReference type="GO" id="GO:0000976">
    <property type="term" value="F:transcription cis-regulatory region binding"/>
    <property type="evidence" value="ECO:0007669"/>
    <property type="project" value="TreeGrafter"/>
</dbReference>
<dbReference type="STRING" id="1203554.HMPREF1476_01610"/>
<evidence type="ECO:0000256" key="4">
    <source>
        <dbReference type="PROSITE-ProRule" id="PRU00335"/>
    </source>
</evidence>
<dbReference type="PANTHER" id="PTHR30055:SF223">
    <property type="entry name" value="HTH-TYPE TRANSCRIPTIONAL REGULATOR UIDR"/>
    <property type="match status" value="1"/>
</dbReference>
<dbReference type="Proteomes" id="UP000014400">
    <property type="component" value="Unassembled WGS sequence"/>
</dbReference>
<feature type="compositionally biased region" description="Polar residues" evidence="5">
    <location>
        <begin position="221"/>
        <end position="232"/>
    </location>
</feature>
<evidence type="ECO:0000259" key="6">
    <source>
        <dbReference type="PROSITE" id="PS50977"/>
    </source>
</evidence>
<proteinExistence type="predicted"/>
<organism evidence="7 8">
    <name type="scientific">Sutterella wadsworthensis HGA0223</name>
    <dbReference type="NCBI Taxonomy" id="1203554"/>
    <lineage>
        <taxon>Bacteria</taxon>
        <taxon>Pseudomonadati</taxon>
        <taxon>Pseudomonadota</taxon>
        <taxon>Betaproteobacteria</taxon>
        <taxon>Burkholderiales</taxon>
        <taxon>Sutterellaceae</taxon>
        <taxon>Sutterella</taxon>
    </lineage>
</organism>
<keyword evidence="3" id="KW-0804">Transcription</keyword>
<dbReference type="PATRIC" id="fig|1203554.3.peg.1689"/>
<protein>
    <recommendedName>
        <fullName evidence="6">HTH tetR-type domain-containing protein</fullName>
    </recommendedName>
</protein>
<evidence type="ECO:0000256" key="3">
    <source>
        <dbReference type="ARBA" id="ARBA00023163"/>
    </source>
</evidence>
<feature type="domain" description="HTH tetR-type" evidence="6">
    <location>
        <begin position="6"/>
        <end position="66"/>
    </location>
</feature>
<keyword evidence="1" id="KW-0805">Transcription regulation</keyword>
<evidence type="ECO:0000313" key="8">
    <source>
        <dbReference type="Proteomes" id="UP000014400"/>
    </source>
</evidence>
<dbReference type="EMBL" id="ATCF01000022">
    <property type="protein sequence ID" value="EPD98571.1"/>
    <property type="molecule type" value="Genomic_DNA"/>
</dbReference>
<sequence>MAKKSEDRRRSILNAALDEFEAKGFSAALVEDIAHRAGVSKGTIYGYFKGKEALLLGLAEEVAVLIQKEFDQPSEHASLPLIERLWRTEAGLLADNGHGRLARILRVVWSEGLHRPELTRPIYEKFLIPHFAPGSPLRTEIEASNVPDFVKKYPMVLMAPVMQGIFWAGIIDKVMPLNLEEYFKGYLTMIFGVQPQSERTDIQGTDNETPKAANVKPKKASGSSQPLTNPSTDRAPPKTDPKSSC</sequence>
<dbReference type="SUPFAM" id="SSF46689">
    <property type="entry name" value="Homeodomain-like"/>
    <property type="match status" value="1"/>
</dbReference>
<gene>
    <name evidence="7" type="ORF">HMPREF1476_01610</name>
</gene>
<feature type="DNA-binding region" description="H-T-H motif" evidence="4">
    <location>
        <begin position="29"/>
        <end position="48"/>
    </location>
</feature>
<dbReference type="Pfam" id="PF00440">
    <property type="entry name" value="TetR_N"/>
    <property type="match status" value="1"/>
</dbReference>
<reference evidence="7 8" key="1">
    <citation type="submission" date="2013-04" db="EMBL/GenBank/DDBJ databases">
        <title>The Genome Sequence of Sutterella wadsworthensis HGA0223.</title>
        <authorList>
            <consortium name="The Broad Institute Genomics Platform"/>
            <person name="Earl A."/>
            <person name="Ward D."/>
            <person name="Feldgarden M."/>
            <person name="Gevers D."/>
            <person name="Schmidt T.M."/>
            <person name="Dover J."/>
            <person name="Dai D."/>
            <person name="Walker B."/>
            <person name="Young S."/>
            <person name="Zeng Q."/>
            <person name="Gargeya S."/>
            <person name="Fitzgerald M."/>
            <person name="Haas B."/>
            <person name="Abouelleil A."/>
            <person name="Allen A.W."/>
            <person name="Alvarado L."/>
            <person name="Arachchi H.M."/>
            <person name="Berlin A.M."/>
            <person name="Chapman S.B."/>
            <person name="Gainer-Dewar J."/>
            <person name="Goldberg J."/>
            <person name="Griggs A."/>
            <person name="Gujja S."/>
            <person name="Hansen M."/>
            <person name="Howarth C."/>
            <person name="Imamovic A."/>
            <person name="Ireland A."/>
            <person name="Larimer J."/>
            <person name="McCowan C."/>
            <person name="Murphy C."/>
            <person name="Pearson M."/>
            <person name="Poon T.W."/>
            <person name="Priest M."/>
            <person name="Roberts A."/>
            <person name="Saif S."/>
            <person name="Shea T."/>
            <person name="Sisk P."/>
            <person name="Sykes S."/>
            <person name="Wortman J."/>
            <person name="Nusbaum C."/>
            <person name="Birren B."/>
        </authorList>
    </citation>
    <scope>NUCLEOTIDE SEQUENCE [LARGE SCALE GENOMIC DNA]</scope>
    <source>
        <strain evidence="7 8">HGA0223</strain>
    </source>
</reference>
<dbReference type="RefSeq" id="WP_016474799.1">
    <property type="nucleotide sequence ID" value="NZ_KE150480.1"/>
</dbReference>
<feature type="compositionally biased region" description="Basic and acidic residues" evidence="5">
    <location>
        <begin position="235"/>
        <end position="245"/>
    </location>
</feature>
<accession>S3BDQ5</accession>
<dbReference type="AlphaFoldDB" id="S3BDQ5"/>
<dbReference type="PANTHER" id="PTHR30055">
    <property type="entry name" value="HTH-TYPE TRANSCRIPTIONAL REGULATOR RUTR"/>
    <property type="match status" value="1"/>
</dbReference>
<dbReference type="InterPro" id="IPR001647">
    <property type="entry name" value="HTH_TetR"/>
</dbReference>
<feature type="region of interest" description="Disordered" evidence="5">
    <location>
        <begin position="199"/>
        <end position="245"/>
    </location>
</feature>
<keyword evidence="8" id="KW-1185">Reference proteome</keyword>
<name>S3BDQ5_9BURK</name>
<evidence type="ECO:0000256" key="5">
    <source>
        <dbReference type="SAM" id="MobiDB-lite"/>
    </source>
</evidence>
<keyword evidence="2 4" id="KW-0238">DNA-binding</keyword>
<evidence type="ECO:0000256" key="2">
    <source>
        <dbReference type="ARBA" id="ARBA00023125"/>
    </source>
</evidence>
<dbReference type="Gene3D" id="1.10.357.10">
    <property type="entry name" value="Tetracycline Repressor, domain 2"/>
    <property type="match status" value="1"/>
</dbReference>
<dbReference type="InterPro" id="IPR009057">
    <property type="entry name" value="Homeodomain-like_sf"/>
</dbReference>
<dbReference type="PRINTS" id="PR00455">
    <property type="entry name" value="HTHTETR"/>
</dbReference>
<dbReference type="FunFam" id="1.10.10.60:FF:000141">
    <property type="entry name" value="TetR family transcriptional regulator"/>
    <property type="match status" value="1"/>
</dbReference>